<dbReference type="InterPro" id="IPR011008">
    <property type="entry name" value="Dimeric_a/b-barrel"/>
</dbReference>
<reference evidence="2 3" key="1">
    <citation type="submission" date="2016-06" db="EMBL/GenBank/DDBJ databases">
        <authorList>
            <person name="Olsen C.W."/>
            <person name="Carey S."/>
            <person name="Hinshaw L."/>
            <person name="Karasin A.I."/>
        </authorList>
    </citation>
    <scope>NUCLEOTIDE SEQUENCE [LARGE SCALE GENOMIC DNA]</scope>
    <source>
        <strain evidence="2 3">LZ-22</strain>
    </source>
</reference>
<dbReference type="PROSITE" id="PS51502">
    <property type="entry name" value="S_R_A_B_BARREL"/>
    <property type="match status" value="1"/>
</dbReference>
<sequence>MPVAHVVTFTFVPGTPPETIAALSDGLRAVSAACTGIESYHHGGDLGLRPGTADYAIAAVFSDRDALARYLTHPEHLRVNADFGPIIAAKSSAQFAAGHQEQKVGRP</sequence>
<dbReference type="EMBL" id="FMYF01000015">
    <property type="protein sequence ID" value="SDC04235.1"/>
    <property type="molecule type" value="Genomic_DNA"/>
</dbReference>
<gene>
    <name evidence="2" type="ORF">GA0111570_11554</name>
</gene>
<evidence type="ECO:0000313" key="3">
    <source>
        <dbReference type="Proteomes" id="UP000199086"/>
    </source>
</evidence>
<proteinExistence type="predicted"/>
<feature type="domain" description="Stress-response A/B barrel" evidence="1">
    <location>
        <begin position="3"/>
        <end position="95"/>
    </location>
</feature>
<dbReference type="SUPFAM" id="SSF54909">
    <property type="entry name" value="Dimeric alpha+beta barrel"/>
    <property type="match status" value="1"/>
</dbReference>
<dbReference type="SMART" id="SM00886">
    <property type="entry name" value="Dabb"/>
    <property type="match status" value="1"/>
</dbReference>
<evidence type="ECO:0000313" key="2">
    <source>
        <dbReference type="EMBL" id="SDC04235.1"/>
    </source>
</evidence>
<keyword evidence="3" id="KW-1185">Reference proteome</keyword>
<dbReference type="Gene3D" id="3.30.70.100">
    <property type="match status" value="1"/>
</dbReference>
<dbReference type="STRING" id="1577474.GA0111570_11554"/>
<name>A0A1G6IDZ8_9ACTN</name>
<organism evidence="2 3">
    <name type="scientific">Raineyella antarctica</name>
    <dbReference type="NCBI Taxonomy" id="1577474"/>
    <lineage>
        <taxon>Bacteria</taxon>
        <taxon>Bacillati</taxon>
        <taxon>Actinomycetota</taxon>
        <taxon>Actinomycetes</taxon>
        <taxon>Propionibacteriales</taxon>
        <taxon>Propionibacteriaceae</taxon>
        <taxon>Raineyella</taxon>
    </lineage>
</organism>
<accession>A0A1G6IDZ8</accession>
<dbReference type="OrthoDB" id="6637496at2"/>
<dbReference type="InterPro" id="IPR013097">
    <property type="entry name" value="Dabb"/>
</dbReference>
<dbReference type="Proteomes" id="UP000199086">
    <property type="component" value="Unassembled WGS sequence"/>
</dbReference>
<dbReference type="AlphaFoldDB" id="A0A1G6IDZ8"/>
<evidence type="ECO:0000259" key="1">
    <source>
        <dbReference type="PROSITE" id="PS51502"/>
    </source>
</evidence>
<protein>
    <submittedName>
        <fullName evidence="2">Stress responsive A/B Barrel Domain</fullName>
    </submittedName>
</protein>
<dbReference type="RefSeq" id="WP_092613703.1">
    <property type="nucleotide sequence ID" value="NZ_FMYF01000015.1"/>
</dbReference>
<dbReference type="Pfam" id="PF07876">
    <property type="entry name" value="Dabb"/>
    <property type="match status" value="1"/>
</dbReference>